<dbReference type="RefSeq" id="WP_100422949.1">
    <property type="nucleotide sequence ID" value="NZ_BOOX01000017.1"/>
</dbReference>
<organism evidence="9 10">
    <name type="scientific">Sediminihabitans luteus</name>
    <dbReference type="NCBI Taxonomy" id="1138585"/>
    <lineage>
        <taxon>Bacteria</taxon>
        <taxon>Bacillati</taxon>
        <taxon>Actinomycetota</taxon>
        <taxon>Actinomycetes</taxon>
        <taxon>Micrococcales</taxon>
        <taxon>Cellulomonadaceae</taxon>
        <taxon>Sediminihabitans</taxon>
    </lineage>
</organism>
<protein>
    <recommendedName>
        <fullName evidence="2">Pyrrolidone-carboxylate peptidase</fullName>
    </recommendedName>
    <alternativeName>
        <fullName evidence="7">5-oxoprolyl-peptidase</fullName>
    </alternativeName>
    <alternativeName>
        <fullName evidence="8">Pyroglutamyl-peptidase I</fullName>
    </alternativeName>
</protein>
<dbReference type="InterPro" id="IPR036440">
    <property type="entry name" value="Peptidase_C15-like_sf"/>
</dbReference>
<reference evidence="9 10" key="1">
    <citation type="submission" date="2017-11" db="EMBL/GenBank/DDBJ databases">
        <title>Genomic Encyclopedia of Archaeal and Bacterial Type Strains, Phase II (KMG-II): From Individual Species to Whole Genera.</title>
        <authorList>
            <person name="Goeker M."/>
        </authorList>
    </citation>
    <scope>NUCLEOTIDE SEQUENCE [LARGE SCALE GENOMIC DNA]</scope>
    <source>
        <strain evidence="9 10">DSM 25478</strain>
    </source>
</reference>
<evidence type="ECO:0000256" key="1">
    <source>
        <dbReference type="ARBA" id="ARBA00006641"/>
    </source>
</evidence>
<evidence type="ECO:0000256" key="6">
    <source>
        <dbReference type="ARBA" id="ARBA00022807"/>
    </source>
</evidence>
<dbReference type="PRINTS" id="PR00706">
    <property type="entry name" value="PYROGLUPTASE"/>
</dbReference>
<proteinExistence type="inferred from homology"/>
<evidence type="ECO:0000256" key="2">
    <source>
        <dbReference type="ARBA" id="ARBA00019191"/>
    </source>
</evidence>
<evidence type="ECO:0000256" key="4">
    <source>
        <dbReference type="ARBA" id="ARBA00022670"/>
    </source>
</evidence>
<dbReference type="AlphaFoldDB" id="A0A2M9CR24"/>
<dbReference type="PIRSF" id="PIRSF015592">
    <property type="entry name" value="Prld-crbxl_pptds"/>
    <property type="match status" value="1"/>
</dbReference>
<dbReference type="PANTHER" id="PTHR23402:SF1">
    <property type="entry name" value="PYROGLUTAMYL-PEPTIDASE I"/>
    <property type="match status" value="1"/>
</dbReference>
<dbReference type="GO" id="GO:0005829">
    <property type="term" value="C:cytosol"/>
    <property type="evidence" value="ECO:0007669"/>
    <property type="project" value="InterPro"/>
</dbReference>
<accession>A0A2M9CR24</accession>
<name>A0A2M9CR24_9CELL</name>
<dbReference type="Pfam" id="PF01470">
    <property type="entry name" value="Peptidase_C15"/>
    <property type="match status" value="1"/>
</dbReference>
<sequence length="208" mass="21446">MTILVSGFEPFDDAATNPSWDAARALAASWPALGHAEELHAVRLPVTFDGAWPALRAAIEEHSPRVVVAAGLAGGTQHLRVERVAINLADARIPDNAGASPREEPVVDGGPVGLWTDLPVRGTLALLRERGVPARASTTAGTYVCNALFYALQHATPSTVRSGFVHVPADDAGGLPLEVTVAGLRAVVEAAAGLVALPADDVTSGTES</sequence>
<dbReference type="Proteomes" id="UP000231693">
    <property type="component" value="Unassembled WGS sequence"/>
</dbReference>
<keyword evidence="5" id="KW-0378">Hydrolase</keyword>
<evidence type="ECO:0000256" key="7">
    <source>
        <dbReference type="ARBA" id="ARBA00030836"/>
    </source>
</evidence>
<dbReference type="SUPFAM" id="SSF53182">
    <property type="entry name" value="Pyrrolidone carboxyl peptidase (pyroglutamate aminopeptidase)"/>
    <property type="match status" value="1"/>
</dbReference>
<dbReference type="OrthoDB" id="9779738at2"/>
<keyword evidence="6" id="KW-0788">Thiol protease</keyword>
<dbReference type="GO" id="GO:0006508">
    <property type="term" value="P:proteolysis"/>
    <property type="evidence" value="ECO:0007669"/>
    <property type="project" value="UniProtKB-KW"/>
</dbReference>
<gene>
    <name evidence="9" type="ORF">CLV28_1833</name>
</gene>
<keyword evidence="3" id="KW-0963">Cytoplasm</keyword>
<dbReference type="Gene3D" id="3.40.630.20">
    <property type="entry name" value="Peptidase C15, pyroglutamyl peptidase I-like"/>
    <property type="match status" value="1"/>
</dbReference>
<dbReference type="PANTHER" id="PTHR23402">
    <property type="entry name" value="PROTEASE FAMILY C15 PYROGLUTAMYL-PEPTIDASE I-RELATED"/>
    <property type="match status" value="1"/>
</dbReference>
<keyword evidence="10" id="KW-1185">Reference proteome</keyword>
<dbReference type="InterPro" id="IPR016125">
    <property type="entry name" value="Peptidase_C15-like"/>
</dbReference>
<dbReference type="EMBL" id="PGFE01000002">
    <property type="protein sequence ID" value="PJJ74337.1"/>
    <property type="molecule type" value="Genomic_DNA"/>
</dbReference>
<dbReference type="CDD" id="cd00501">
    <property type="entry name" value="Peptidase_C15"/>
    <property type="match status" value="1"/>
</dbReference>
<dbReference type="GO" id="GO:0016920">
    <property type="term" value="F:pyroglutamyl-peptidase activity"/>
    <property type="evidence" value="ECO:0007669"/>
    <property type="project" value="InterPro"/>
</dbReference>
<evidence type="ECO:0000256" key="3">
    <source>
        <dbReference type="ARBA" id="ARBA00022490"/>
    </source>
</evidence>
<comment type="similarity">
    <text evidence="1">Belongs to the peptidase C15 family.</text>
</comment>
<dbReference type="InterPro" id="IPR000816">
    <property type="entry name" value="Peptidase_C15"/>
</dbReference>
<keyword evidence="4" id="KW-0645">Protease</keyword>
<evidence type="ECO:0000256" key="5">
    <source>
        <dbReference type="ARBA" id="ARBA00022801"/>
    </source>
</evidence>
<comment type="caution">
    <text evidence="9">The sequence shown here is derived from an EMBL/GenBank/DDBJ whole genome shotgun (WGS) entry which is preliminary data.</text>
</comment>
<evidence type="ECO:0000313" key="10">
    <source>
        <dbReference type="Proteomes" id="UP000231693"/>
    </source>
</evidence>
<evidence type="ECO:0000256" key="8">
    <source>
        <dbReference type="ARBA" id="ARBA00031559"/>
    </source>
</evidence>
<evidence type="ECO:0000313" key="9">
    <source>
        <dbReference type="EMBL" id="PJJ74337.1"/>
    </source>
</evidence>